<organism evidence="1">
    <name type="scientific">Arundo donax</name>
    <name type="common">Giant reed</name>
    <name type="synonym">Donax arundinaceus</name>
    <dbReference type="NCBI Taxonomy" id="35708"/>
    <lineage>
        <taxon>Eukaryota</taxon>
        <taxon>Viridiplantae</taxon>
        <taxon>Streptophyta</taxon>
        <taxon>Embryophyta</taxon>
        <taxon>Tracheophyta</taxon>
        <taxon>Spermatophyta</taxon>
        <taxon>Magnoliopsida</taxon>
        <taxon>Liliopsida</taxon>
        <taxon>Poales</taxon>
        <taxon>Poaceae</taxon>
        <taxon>PACMAD clade</taxon>
        <taxon>Arundinoideae</taxon>
        <taxon>Arundineae</taxon>
        <taxon>Arundo</taxon>
    </lineage>
</organism>
<dbReference type="EMBL" id="GBRH01240495">
    <property type="protein sequence ID" value="JAD57400.1"/>
    <property type="molecule type" value="Transcribed_RNA"/>
</dbReference>
<reference evidence="1" key="2">
    <citation type="journal article" date="2015" name="Data Brief">
        <title>Shoot transcriptome of the giant reed, Arundo donax.</title>
        <authorList>
            <person name="Barrero R.A."/>
            <person name="Guerrero F.D."/>
            <person name="Moolhuijzen P."/>
            <person name="Goolsby J.A."/>
            <person name="Tidwell J."/>
            <person name="Bellgard S.E."/>
            <person name="Bellgard M.I."/>
        </authorList>
    </citation>
    <scope>NUCLEOTIDE SEQUENCE</scope>
    <source>
        <tissue evidence="1">Shoot tissue taken approximately 20 cm above the soil surface</tissue>
    </source>
</reference>
<dbReference type="AlphaFoldDB" id="A0A0A9B842"/>
<reference evidence="1" key="1">
    <citation type="submission" date="2014-09" db="EMBL/GenBank/DDBJ databases">
        <authorList>
            <person name="Magalhaes I.L.F."/>
            <person name="Oliveira U."/>
            <person name="Santos F.R."/>
            <person name="Vidigal T.H.D.A."/>
            <person name="Brescovit A.D."/>
            <person name="Santos A.J."/>
        </authorList>
    </citation>
    <scope>NUCLEOTIDE SEQUENCE</scope>
    <source>
        <tissue evidence="1">Shoot tissue taken approximately 20 cm above the soil surface</tissue>
    </source>
</reference>
<protein>
    <submittedName>
        <fullName evidence="1">Uncharacterized protein</fullName>
    </submittedName>
</protein>
<sequence>MNCLINEHSKILNLRNQFKNARFIRA</sequence>
<proteinExistence type="predicted"/>
<evidence type="ECO:0000313" key="1">
    <source>
        <dbReference type="EMBL" id="JAD57400.1"/>
    </source>
</evidence>
<accession>A0A0A9B842</accession>
<name>A0A0A9B842_ARUDO</name>